<dbReference type="AlphaFoldDB" id="A0A0F3IIZ7"/>
<reference evidence="2 3" key="2">
    <citation type="journal article" date="2016" name="Microb. Ecol.">
        <title>Genome Characteristics of a Novel Type I Methanotroph (Sn10-6) Isolated from a Flooded Indian Rice Field.</title>
        <authorList>
            <person name="Rahalkar M.C."/>
            <person name="Pandit P.S."/>
            <person name="Dhakephalkar P.K."/>
            <person name="Pore S."/>
            <person name="Arora P."/>
            <person name="Kapse N."/>
        </authorList>
    </citation>
    <scope>NUCLEOTIDE SEQUENCE [LARGE SCALE GENOMIC DNA]</scope>
    <source>
        <strain evidence="2 3">Sn10-6</strain>
    </source>
</reference>
<accession>A0A0F3IIZ7</accession>
<dbReference type="OrthoDB" id="9985091at2"/>
<evidence type="ECO:0000313" key="3">
    <source>
        <dbReference type="Proteomes" id="UP000033684"/>
    </source>
</evidence>
<organism evidence="2 3">
    <name type="scientific">Methylocucumis oryzae</name>
    <dbReference type="NCBI Taxonomy" id="1632867"/>
    <lineage>
        <taxon>Bacteria</taxon>
        <taxon>Pseudomonadati</taxon>
        <taxon>Pseudomonadota</taxon>
        <taxon>Gammaproteobacteria</taxon>
        <taxon>Methylococcales</taxon>
        <taxon>Methylococcaceae</taxon>
        <taxon>Methylocucumis</taxon>
    </lineage>
</organism>
<sequence>MKDTIITKQMILIGAMVMSLSTPISALSETPIATRDISNTRLYNFVDIPAEINYSQFGEAGVQLDPRQAGHIISVRRFRKINILIGSTSAKSISIYLGKLSDATLAQEFHHPIDGKIHTYDVIGPELAIVFKGGTPNSSEKVQMWVFLSS</sequence>
<keyword evidence="1" id="KW-0732">Signal</keyword>
<evidence type="ECO:0000313" key="2">
    <source>
        <dbReference type="EMBL" id="KJV06735.1"/>
    </source>
</evidence>
<dbReference type="EMBL" id="LAJX01000090">
    <property type="protein sequence ID" value="KJV06735.1"/>
    <property type="molecule type" value="Genomic_DNA"/>
</dbReference>
<proteinExistence type="predicted"/>
<feature type="chain" id="PRO_5002462173" evidence="1">
    <location>
        <begin position="27"/>
        <end position="150"/>
    </location>
</feature>
<gene>
    <name evidence="2" type="ORF">VZ94_09240</name>
</gene>
<feature type="signal peptide" evidence="1">
    <location>
        <begin position="1"/>
        <end position="26"/>
    </location>
</feature>
<name>A0A0F3IIZ7_9GAMM</name>
<protein>
    <submittedName>
        <fullName evidence="2">Uncharacterized protein</fullName>
    </submittedName>
</protein>
<dbReference type="RefSeq" id="WP_045779005.1">
    <property type="nucleotide sequence ID" value="NZ_LAJX01000090.1"/>
</dbReference>
<evidence type="ECO:0000256" key="1">
    <source>
        <dbReference type="SAM" id="SignalP"/>
    </source>
</evidence>
<dbReference type="Proteomes" id="UP000033684">
    <property type="component" value="Unassembled WGS sequence"/>
</dbReference>
<keyword evidence="3" id="KW-1185">Reference proteome</keyword>
<comment type="caution">
    <text evidence="2">The sequence shown here is derived from an EMBL/GenBank/DDBJ whole genome shotgun (WGS) entry which is preliminary data.</text>
</comment>
<reference evidence="3" key="1">
    <citation type="submission" date="2015-03" db="EMBL/GenBank/DDBJ databases">
        <title>Draft genome sequence of a novel methanotroph (Sn10-6) isolated from flooded ricefield rhizosphere in India.</title>
        <authorList>
            <person name="Pandit P.S."/>
            <person name="Pore S.D."/>
            <person name="Arora P."/>
            <person name="Kapse N.G."/>
            <person name="Dhakephalkar P.K."/>
            <person name="Rahalkar M.C."/>
        </authorList>
    </citation>
    <scope>NUCLEOTIDE SEQUENCE [LARGE SCALE GENOMIC DNA]</scope>
    <source>
        <strain evidence="3">Sn10-6</strain>
    </source>
</reference>